<gene>
    <name evidence="10" type="ORF">MNOR_LOCUS21979</name>
</gene>
<evidence type="ECO:0000313" key="11">
    <source>
        <dbReference type="Proteomes" id="UP001497623"/>
    </source>
</evidence>
<evidence type="ECO:0000259" key="9">
    <source>
        <dbReference type="PROSITE" id="PS50835"/>
    </source>
</evidence>
<dbReference type="PANTHER" id="PTHR12231:SF253">
    <property type="entry name" value="DPR-INTERACTING PROTEIN ETA, ISOFORM B-RELATED"/>
    <property type="match status" value="1"/>
</dbReference>
<keyword evidence="8" id="KW-0393">Immunoglobulin domain</keyword>
<dbReference type="EMBL" id="CAXKWB010018107">
    <property type="protein sequence ID" value="CAL4120286.1"/>
    <property type="molecule type" value="Genomic_DNA"/>
</dbReference>
<evidence type="ECO:0000256" key="5">
    <source>
        <dbReference type="ARBA" id="ARBA00023136"/>
    </source>
</evidence>
<comment type="caution">
    <text evidence="10">The sequence shown here is derived from an EMBL/GenBank/DDBJ whole genome shotgun (WGS) entry which is preliminary data.</text>
</comment>
<keyword evidence="6" id="KW-1015">Disulfide bond</keyword>
<protein>
    <recommendedName>
        <fullName evidence="9">Ig-like domain-containing protein</fullName>
    </recommendedName>
</protein>
<dbReference type="Pfam" id="PF13927">
    <property type="entry name" value="Ig_3"/>
    <property type="match status" value="2"/>
</dbReference>
<sequence length="385" mass="42890">VAWIYKGSGGRTVLTMGTKVVTRNTRVSIAQDNPNAWVLTISGVTKKDQGVYMCQINSKPATKEFAFLRVQVPPSIDDATSSADVTVNVGEDVTLRCDAHGDPQPTVTWRREGGKPFNNTRTVHESKVLSLSSVTPSSSGAYLCIASNDVPPAVSKRILVTVNFEPKMLTKRIMSQRMVRGGYATMDCRFRAEPLPSEGGITWRRDGGMDIAQVNTTTINTNKESMGTYVSRLTVRLLRDQDFGSYRCIVRNKLGQGETNFRVMETRTTSTTTTSTTTTTTTTTVEPGIHQWPPVITHYPPFRTPQPPFYPFYNEPSTTTTVSQNRYIAGEEPPEHSMDSSQQNGHTFTSYFGSSSSSVWCSIWHMWWWRSTVLTSSLLHSVWSL</sequence>
<dbReference type="InterPro" id="IPR013783">
    <property type="entry name" value="Ig-like_fold"/>
</dbReference>
<dbReference type="GO" id="GO:0043005">
    <property type="term" value="C:neuron projection"/>
    <property type="evidence" value="ECO:0007669"/>
    <property type="project" value="TreeGrafter"/>
</dbReference>
<dbReference type="PANTHER" id="PTHR12231">
    <property type="entry name" value="CTX-RELATED TYPE I TRANSMEMBRANE PROTEIN"/>
    <property type="match status" value="1"/>
</dbReference>
<keyword evidence="2" id="KW-1003">Cell membrane</keyword>
<feature type="domain" description="Ig-like" evidence="9">
    <location>
        <begin position="1"/>
        <end position="66"/>
    </location>
</feature>
<evidence type="ECO:0000256" key="8">
    <source>
        <dbReference type="ARBA" id="ARBA00023319"/>
    </source>
</evidence>
<dbReference type="InterPro" id="IPR007110">
    <property type="entry name" value="Ig-like_dom"/>
</dbReference>
<dbReference type="FunFam" id="2.60.40.10:FF:000328">
    <property type="entry name" value="CLUMA_CG000981, isoform A"/>
    <property type="match status" value="1"/>
</dbReference>
<evidence type="ECO:0000256" key="1">
    <source>
        <dbReference type="ARBA" id="ARBA00004236"/>
    </source>
</evidence>
<name>A0AAV2RD54_MEGNR</name>
<dbReference type="CDD" id="cd00096">
    <property type="entry name" value="Ig"/>
    <property type="match status" value="1"/>
</dbReference>
<dbReference type="InterPro" id="IPR003598">
    <property type="entry name" value="Ig_sub2"/>
</dbReference>
<keyword evidence="4" id="KW-0677">Repeat</keyword>
<feature type="non-terminal residue" evidence="10">
    <location>
        <position position="1"/>
    </location>
</feature>
<keyword evidence="3" id="KW-0732">Signal</keyword>
<evidence type="ECO:0000256" key="2">
    <source>
        <dbReference type="ARBA" id="ARBA00022475"/>
    </source>
</evidence>
<dbReference type="AlphaFoldDB" id="A0AAV2RD54"/>
<dbReference type="GO" id="GO:0005886">
    <property type="term" value="C:plasma membrane"/>
    <property type="evidence" value="ECO:0007669"/>
    <property type="project" value="UniProtKB-SubCell"/>
</dbReference>
<reference evidence="10 11" key="1">
    <citation type="submission" date="2024-05" db="EMBL/GenBank/DDBJ databases">
        <authorList>
            <person name="Wallberg A."/>
        </authorList>
    </citation>
    <scope>NUCLEOTIDE SEQUENCE [LARGE SCALE GENOMIC DNA]</scope>
</reference>
<feature type="domain" description="Ig-like" evidence="9">
    <location>
        <begin position="166"/>
        <end position="270"/>
    </location>
</feature>
<proteinExistence type="predicted"/>
<evidence type="ECO:0000256" key="7">
    <source>
        <dbReference type="ARBA" id="ARBA00023180"/>
    </source>
</evidence>
<evidence type="ECO:0000256" key="3">
    <source>
        <dbReference type="ARBA" id="ARBA00022729"/>
    </source>
</evidence>
<dbReference type="InterPro" id="IPR051170">
    <property type="entry name" value="Neural/epithelial_adhesion"/>
</dbReference>
<feature type="domain" description="Ig-like" evidence="9">
    <location>
        <begin position="74"/>
        <end position="155"/>
    </location>
</feature>
<evidence type="ECO:0000256" key="4">
    <source>
        <dbReference type="ARBA" id="ARBA00022737"/>
    </source>
</evidence>
<dbReference type="InterPro" id="IPR036179">
    <property type="entry name" value="Ig-like_dom_sf"/>
</dbReference>
<keyword evidence="11" id="KW-1185">Reference proteome</keyword>
<dbReference type="SMART" id="SM00408">
    <property type="entry name" value="IGc2"/>
    <property type="match status" value="2"/>
</dbReference>
<keyword evidence="5" id="KW-0472">Membrane</keyword>
<keyword evidence="7" id="KW-0325">Glycoprotein</keyword>
<dbReference type="Gene3D" id="2.60.40.10">
    <property type="entry name" value="Immunoglobulins"/>
    <property type="match status" value="3"/>
</dbReference>
<dbReference type="InterPro" id="IPR003599">
    <property type="entry name" value="Ig_sub"/>
</dbReference>
<organism evidence="10 11">
    <name type="scientific">Meganyctiphanes norvegica</name>
    <name type="common">Northern krill</name>
    <name type="synonym">Thysanopoda norvegica</name>
    <dbReference type="NCBI Taxonomy" id="48144"/>
    <lineage>
        <taxon>Eukaryota</taxon>
        <taxon>Metazoa</taxon>
        <taxon>Ecdysozoa</taxon>
        <taxon>Arthropoda</taxon>
        <taxon>Crustacea</taxon>
        <taxon>Multicrustacea</taxon>
        <taxon>Malacostraca</taxon>
        <taxon>Eumalacostraca</taxon>
        <taxon>Eucarida</taxon>
        <taxon>Euphausiacea</taxon>
        <taxon>Euphausiidae</taxon>
        <taxon>Meganyctiphanes</taxon>
    </lineage>
</organism>
<evidence type="ECO:0000313" key="10">
    <source>
        <dbReference type="EMBL" id="CAL4120286.1"/>
    </source>
</evidence>
<comment type="subcellular location">
    <subcellularLocation>
        <location evidence="1">Cell membrane</location>
    </subcellularLocation>
</comment>
<dbReference type="SUPFAM" id="SSF48726">
    <property type="entry name" value="Immunoglobulin"/>
    <property type="match status" value="3"/>
</dbReference>
<evidence type="ECO:0000256" key="6">
    <source>
        <dbReference type="ARBA" id="ARBA00023157"/>
    </source>
</evidence>
<dbReference type="SMART" id="SM00409">
    <property type="entry name" value="IG"/>
    <property type="match status" value="3"/>
</dbReference>
<accession>A0AAV2RD54</accession>
<dbReference type="Proteomes" id="UP001497623">
    <property type="component" value="Unassembled WGS sequence"/>
</dbReference>
<dbReference type="PROSITE" id="PS50835">
    <property type="entry name" value="IG_LIKE"/>
    <property type="match status" value="3"/>
</dbReference>